<dbReference type="Proteomes" id="UP001500730">
    <property type="component" value="Unassembled WGS sequence"/>
</dbReference>
<keyword evidence="5" id="KW-1185">Reference proteome</keyword>
<feature type="domain" description="Anti-sigma K factor RskA C-terminal" evidence="3">
    <location>
        <begin position="124"/>
        <end position="246"/>
    </location>
</feature>
<evidence type="ECO:0000313" key="5">
    <source>
        <dbReference type="Proteomes" id="UP001500730"/>
    </source>
</evidence>
<feature type="region of interest" description="Disordered" evidence="1">
    <location>
        <begin position="69"/>
        <end position="111"/>
    </location>
</feature>
<evidence type="ECO:0000259" key="3">
    <source>
        <dbReference type="Pfam" id="PF10099"/>
    </source>
</evidence>
<dbReference type="RefSeq" id="WP_344255943.1">
    <property type="nucleotide sequence ID" value="NZ_BAAARE010000013.1"/>
</dbReference>
<gene>
    <name evidence="4" type="ORF">GCM10009858_31340</name>
</gene>
<keyword evidence="2" id="KW-1133">Transmembrane helix</keyword>
<proteinExistence type="predicted"/>
<organism evidence="4 5">
    <name type="scientific">Terrabacter carboxydivorans</name>
    <dbReference type="NCBI Taxonomy" id="619730"/>
    <lineage>
        <taxon>Bacteria</taxon>
        <taxon>Bacillati</taxon>
        <taxon>Actinomycetota</taxon>
        <taxon>Actinomycetes</taxon>
        <taxon>Micrococcales</taxon>
        <taxon>Intrasporangiaceae</taxon>
        <taxon>Terrabacter</taxon>
    </lineage>
</organism>
<keyword evidence="2" id="KW-0812">Transmembrane</keyword>
<feature type="transmembrane region" description="Helical" evidence="2">
    <location>
        <begin position="118"/>
        <end position="140"/>
    </location>
</feature>
<evidence type="ECO:0000313" key="4">
    <source>
        <dbReference type="EMBL" id="GAA2491005.1"/>
    </source>
</evidence>
<dbReference type="Pfam" id="PF10099">
    <property type="entry name" value="RskA_C"/>
    <property type="match status" value="1"/>
</dbReference>
<accession>A0ABP5Z2B2</accession>
<feature type="compositionally biased region" description="Low complexity" evidence="1">
    <location>
        <begin position="75"/>
        <end position="91"/>
    </location>
</feature>
<reference evidence="5" key="1">
    <citation type="journal article" date="2019" name="Int. J. Syst. Evol. Microbiol.">
        <title>The Global Catalogue of Microorganisms (GCM) 10K type strain sequencing project: providing services to taxonomists for standard genome sequencing and annotation.</title>
        <authorList>
            <consortium name="The Broad Institute Genomics Platform"/>
            <consortium name="The Broad Institute Genome Sequencing Center for Infectious Disease"/>
            <person name="Wu L."/>
            <person name="Ma J."/>
        </authorList>
    </citation>
    <scope>NUCLEOTIDE SEQUENCE [LARGE SCALE GENOMIC DNA]</scope>
    <source>
        <strain evidence="5">JCM 16259</strain>
    </source>
</reference>
<name>A0ABP5Z2B2_9MICO</name>
<evidence type="ECO:0000256" key="2">
    <source>
        <dbReference type="SAM" id="Phobius"/>
    </source>
</evidence>
<sequence length="256" mass="26987">MPHPSDDQLVDVAVGADVPADLSDHVWDCPTCSSTVEELRRTARLVGQATPVEAWTAPPAAVWASVKAQLDAEDPSTSTPPADTPSDSGTDVESEGAGPTPEPAGVTDLDQRRRRRTVAWTGLLVAASLVVGLLAGRAIWSSDGSRPVAQVSLSTLDTRQREGEATVVRAGNGLDLRVVTDRPLDAGNGYLEVWLINADGKRMVSVGVLQPGESGTFPITQTLIDQGYVVVDISKEQFDNNPAHSGDSLLRGHLPA</sequence>
<protein>
    <recommendedName>
        <fullName evidence="3">Anti-sigma K factor RskA C-terminal domain-containing protein</fullName>
    </recommendedName>
</protein>
<dbReference type="EMBL" id="BAAARE010000013">
    <property type="protein sequence ID" value="GAA2491005.1"/>
    <property type="molecule type" value="Genomic_DNA"/>
</dbReference>
<comment type="caution">
    <text evidence="4">The sequence shown here is derived from an EMBL/GenBank/DDBJ whole genome shotgun (WGS) entry which is preliminary data.</text>
</comment>
<dbReference type="InterPro" id="IPR018764">
    <property type="entry name" value="RskA_C"/>
</dbReference>
<keyword evidence="2" id="KW-0472">Membrane</keyword>
<evidence type="ECO:0000256" key="1">
    <source>
        <dbReference type="SAM" id="MobiDB-lite"/>
    </source>
</evidence>